<accession>A0ABD0YSK2</accession>
<reference evidence="2 3" key="1">
    <citation type="submission" date="2024-07" db="EMBL/GenBank/DDBJ databases">
        <title>Chromosome-level genome assembly of the water stick insect Ranatra chinensis (Heteroptera: Nepidae).</title>
        <authorList>
            <person name="Liu X."/>
        </authorList>
    </citation>
    <scope>NUCLEOTIDE SEQUENCE [LARGE SCALE GENOMIC DNA]</scope>
    <source>
        <strain evidence="2">Cailab_2021Rc</strain>
        <tissue evidence="2">Muscle</tissue>
    </source>
</reference>
<dbReference type="InterPro" id="IPR012337">
    <property type="entry name" value="RNaseH-like_sf"/>
</dbReference>
<dbReference type="InterPro" id="IPR036397">
    <property type="entry name" value="RNaseH_sf"/>
</dbReference>
<dbReference type="EMBL" id="JBFDAA010000003">
    <property type="protein sequence ID" value="KAL1138911.1"/>
    <property type="molecule type" value="Genomic_DNA"/>
</dbReference>
<dbReference type="PROSITE" id="PS50994">
    <property type="entry name" value="INTEGRASE"/>
    <property type="match status" value="1"/>
</dbReference>
<feature type="domain" description="Integrase catalytic" evidence="1">
    <location>
        <begin position="116"/>
        <end position="204"/>
    </location>
</feature>
<evidence type="ECO:0000313" key="3">
    <source>
        <dbReference type="Proteomes" id="UP001558652"/>
    </source>
</evidence>
<protein>
    <recommendedName>
        <fullName evidence="1">Integrase catalytic domain-containing protein</fullName>
    </recommendedName>
</protein>
<dbReference type="PANTHER" id="PTHR38681">
    <property type="entry name" value="RETROVIRUS-RELATED POL POLYPROTEIN FROM TRANSPOSON 412-LIKE PROTEIN-RELATED"/>
    <property type="match status" value="1"/>
</dbReference>
<comment type="caution">
    <text evidence="2">The sequence shown here is derived from an EMBL/GenBank/DDBJ whole genome shotgun (WGS) entry which is preliminary data.</text>
</comment>
<sequence length="204" mass="22849">MVDEAMTVQQVTFGHLQGVGPIIGKDVGISFEKTAAAEVARFLKGTLWQSLSSSAHLIMDYPVTLKEKDNSSPLEMEEIKRSEDPNTLAQKQQVDSELPSLRVNPQLRLKPLDYHQGRQFESQLFTRLTIVLGIQRLRTTAYHPQANGVVERWHRSLKAALTARLDSANWDNAATLPCHRLNALELKENCGGVFLDAAQAFKRD</sequence>
<proteinExistence type="predicted"/>
<name>A0ABD0YSK2_9HEMI</name>
<keyword evidence="3" id="KW-1185">Reference proteome</keyword>
<dbReference type="Proteomes" id="UP001558652">
    <property type="component" value="Unassembled WGS sequence"/>
</dbReference>
<dbReference type="PANTHER" id="PTHR38681:SF1">
    <property type="entry name" value="RETROVIRUS-RELATED POL POLYPROTEIN FROM TRANSPOSON 412-LIKE PROTEIN"/>
    <property type="match status" value="1"/>
</dbReference>
<organism evidence="2 3">
    <name type="scientific">Ranatra chinensis</name>
    <dbReference type="NCBI Taxonomy" id="642074"/>
    <lineage>
        <taxon>Eukaryota</taxon>
        <taxon>Metazoa</taxon>
        <taxon>Ecdysozoa</taxon>
        <taxon>Arthropoda</taxon>
        <taxon>Hexapoda</taxon>
        <taxon>Insecta</taxon>
        <taxon>Pterygota</taxon>
        <taxon>Neoptera</taxon>
        <taxon>Paraneoptera</taxon>
        <taxon>Hemiptera</taxon>
        <taxon>Heteroptera</taxon>
        <taxon>Panheteroptera</taxon>
        <taxon>Nepomorpha</taxon>
        <taxon>Nepidae</taxon>
        <taxon>Ranatrinae</taxon>
        <taxon>Ranatra</taxon>
    </lineage>
</organism>
<dbReference type="SUPFAM" id="SSF53098">
    <property type="entry name" value="Ribonuclease H-like"/>
    <property type="match status" value="1"/>
</dbReference>
<evidence type="ECO:0000313" key="2">
    <source>
        <dbReference type="EMBL" id="KAL1138911.1"/>
    </source>
</evidence>
<dbReference type="InterPro" id="IPR001584">
    <property type="entry name" value="Integrase_cat-core"/>
</dbReference>
<gene>
    <name evidence="2" type="ORF">AAG570_008973</name>
</gene>
<evidence type="ECO:0000259" key="1">
    <source>
        <dbReference type="PROSITE" id="PS50994"/>
    </source>
</evidence>
<dbReference type="AlphaFoldDB" id="A0ABD0YSK2"/>
<dbReference type="Gene3D" id="3.30.420.10">
    <property type="entry name" value="Ribonuclease H-like superfamily/Ribonuclease H"/>
    <property type="match status" value="1"/>
</dbReference>